<dbReference type="GO" id="GO:0030334">
    <property type="term" value="P:regulation of cell migration"/>
    <property type="evidence" value="ECO:0007669"/>
    <property type="project" value="TreeGrafter"/>
</dbReference>
<feature type="non-terminal residue" evidence="2">
    <location>
        <position position="1"/>
    </location>
</feature>
<feature type="domain" description="IPT/TIG" evidence="1">
    <location>
        <begin position="42"/>
        <end position="147"/>
    </location>
</feature>
<dbReference type="InterPro" id="IPR031148">
    <property type="entry name" value="Plexin"/>
</dbReference>
<dbReference type="OrthoDB" id="125363at2759"/>
<accession>A0A2G8JRE9</accession>
<dbReference type="SUPFAM" id="SSF81296">
    <property type="entry name" value="E set domains"/>
    <property type="match status" value="1"/>
</dbReference>
<dbReference type="GO" id="GO:0002116">
    <property type="term" value="C:semaphorin receptor complex"/>
    <property type="evidence" value="ECO:0007669"/>
    <property type="project" value="TreeGrafter"/>
</dbReference>
<dbReference type="InterPro" id="IPR014756">
    <property type="entry name" value="Ig_E-set"/>
</dbReference>
<organism evidence="2 3">
    <name type="scientific">Stichopus japonicus</name>
    <name type="common">Sea cucumber</name>
    <dbReference type="NCBI Taxonomy" id="307972"/>
    <lineage>
        <taxon>Eukaryota</taxon>
        <taxon>Metazoa</taxon>
        <taxon>Echinodermata</taxon>
        <taxon>Eleutherozoa</taxon>
        <taxon>Echinozoa</taxon>
        <taxon>Holothuroidea</taxon>
        <taxon>Aspidochirotacea</taxon>
        <taxon>Aspidochirotida</taxon>
        <taxon>Stichopodidae</taxon>
        <taxon>Apostichopus</taxon>
    </lineage>
</organism>
<evidence type="ECO:0000313" key="2">
    <source>
        <dbReference type="EMBL" id="PIK38288.1"/>
    </source>
</evidence>
<dbReference type="Gene3D" id="2.60.40.10">
    <property type="entry name" value="Immunoglobulins"/>
    <property type="match status" value="1"/>
</dbReference>
<dbReference type="InterPro" id="IPR013783">
    <property type="entry name" value="Ig-like_fold"/>
</dbReference>
<dbReference type="SMART" id="SM00429">
    <property type="entry name" value="IPT"/>
    <property type="match status" value="1"/>
</dbReference>
<dbReference type="EMBL" id="MRZV01001377">
    <property type="protein sequence ID" value="PIK38288.1"/>
    <property type="molecule type" value="Genomic_DNA"/>
</dbReference>
<dbReference type="Proteomes" id="UP000230750">
    <property type="component" value="Unassembled WGS sequence"/>
</dbReference>
<dbReference type="AlphaFoldDB" id="A0A2G8JRE9"/>
<name>A0A2G8JRE9_STIJA</name>
<dbReference type="GO" id="GO:0005886">
    <property type="term" value="C:plasma membrane"/>
    <property type="evidence" value="ECO:0007669"/>
    <property type="project" value="TreeGrafter"/>
</dbReference>
<comment type="caution">
    <text evidence="2">The sequence shown here is derived from an EMBL/GenBank/DDBJ whole genome shotgun (WGS) entry which is preliminary data.</text>
</comment>
<protein>
    <recommendedName>
        <fullName evidence="1">IPT/TIG domain-containing protein</fullName>
    </recommendedName>
</protein>
<keyword evidence="3" id="KW-1185">Reference proteome</keyword>
<gene>
    <name evidence="2" type="ORF">BSL78_24868</name>
</gene>
<dbReference type="GO" id="GO:0017154">
    <property type="term" value="F:semaphorin receptor activity"/>
    <property type="evidence" value="ECO:0007669"/>
    <property type="project" value="InterPro"/>
</dbReference>
<evidence type="ECO:0000259" key="1">
    <source>
        <dbReference type="SMART" id="SM00429"/>
    </source>
</evidence>
<dbReference type="Pfam" id="PF01833">
    <property type="entry name" value="TIG"/>
    <property type="match status" value="1"/>
</dbReference>
<dbReference type="PANTHER" id="PTHR22625">
    <property type="entry name" value="PLEXIN"/>
    <property type="match status" value="1"/>
</dbReference>
<sequence>IQQYYIKCMNVNSTVNSSHNLMLRFDNRSRTLDGTEFIYILDPEVSDVDPKKSIFSGGNTLTITGARLNIIMRPQIVFTVDNQESTKICEIIDAGKMICPSPSLNFTQTRGKRADEAGGLVDVGFLMDGVTELLTWSIDNEETFQYVQDPEYDQFDGGVSKYDGSPSLLILKSKLIPFKKMKVNKDPVTTHQ</sequence>
<proteinExistence type="predicted"/>
<evidence type="ECO:0000313" key="3">
    <source>
        <dbReference type="Proteomes" id="UP000230750"/>
    </source>
</evidence>
<dbReference type="PANTHER" id="PTHR22625:SF70">
    <property type="entry name" value="PLEXIN A, ISOFORM A"/>
    <property type="match status" value="1"/>
</dbReference>
<dbReference type="InterPro" id="IPR002909">
    <property type="entry name" value="IPT_dom"/>
</dbReference>
<reference evidence="2 3" key="1">
    <citation type="journal article" date="2017" name="PLoS Biol.">
        <title>The sea cucumber genome provides insights into morphological evolution and visceral regeneration.</title>
        <authorList>
            <person name="Zhang X."/>
            <person name="Sun L."/>
            <person name="Yuan J."/>
            <person name="Sun Y."/>
            <person name="Gao Y."/>
            <person name="Zhang L."/>
            <person name="Li S."/>
            <person name="Dai H."/>
            <person name="Hamel J.F."/>
            <person name="Liu C."/>
            <person name="Yu Y."/>
            <person name="Liu S."/>
            <person name="Lin W."/>
            <person name="Guo K."/>
            <person name="Jin S."/>
            <person name="Xu P."/>
            <person name="Storey K.B."/>
            <person name="Huan P."/>
            <person name="Zhang T."/>
            <person name="Zhou Y."/>
            <person name="Zhang J."/>
            <person name="Lin C."/>
            <person name="Li X."/>
            <person name="Xing L."/>
            <person name="Huo D."/>
            <person name="Sun M."/>
            <person name="Wang L."/>
            <person name="Mercier A."/>
            <person name="Li F."/>
            <person name="Yang H."/>
            <person name="Xiang J."/>
        </authorList>
    </citation>
    <scope>NUCLEOTIDE SEQUENCE [LARGE SCALE GENOMIC DNA]</scope>
    <source>
        <strain evidence="2">Shaxun</strain>
        <tissue evidence="2">Muscle</tissue>
    </source>
</reference>
<dbReference type="STRING" id="307972.A0A2G8JRE9"/>